<dbReference type="Pfam" id="PF01740">
    <property type="entry name" value="STAS"/>
    <property type="match status" value="1"/>
</dbReference>
<feature type="domain" description="STAS" evidence="1">
    <location>
        <begin position="23"/>
        <end position="124"/>
    </location>
</feature>
<dbReference type="PROSITE" id="PS50801">
    <property type="entry name" value="STAS"/>
    <property type="match status" value="1"/>
</dbReference>
<comment type="caution">
    <text evidence="2">The sequence shown here is derived from an EMBL/GenBank/DDBJ whole genome shotgun (WGS) entry which is preliminary data.</text>
</comment>
<gene>
    <name evidence="2" type="ORF">A4X20_03145</name>
</gene>
<protein>
    <recommendedName>
        <fullName evidence="1">STAS domain-containing protein</fullName>
    </recommendedName>
</protein>
<accession>A0A178M3H0</accession>
<dbReference type="SUPFAM" id="SSF52091">
    <property type="entry name" value="SpoIIaa-like"/>
    <property type="match status" value="1"/>
</dbReference>
<evidence type="ECO:0000259" key="1">
    <source>
        <dbReference type="PROSITE" id="PS50801"/>
    </source>
</evidence>
<dbReference type="Proteomes" id="UP000078396">
    <property type="component" value="Unassembled WGS sequence"/>
</dbReference>
<dbReference type="Gene3D" id="3.30.750.24">
    <property type="entry name" value="STAS domain"/>
    <property type="match status" value="1"/>
</dbReference>
<organism evidence="2 3">
    <name type="scientific">Mycolicibacterium iranicum</name>
    <name type="common">Mycobacterium iranicum</name>
    <dbReference type="NCBI Taxonomy" id="912594"/>
    <lineage>
        <taxon>Bacteria</taxon>
        <taxon>Bacillati</taxon>
        <taxon>Actinomycetota</taxon>
        <taxon>Actinomycetes</taxon>
        <taxon>Mycobacteriales</taxon>
        <taxon>Mycobacteriaceae</taxon>
        <taxon>Mycolicibacterium</taxon>
    </lineage>
</organism>
<dbReference type="AlphaFoldDB" id="A0A178M3H0"/>
<dbReference type="InterPro" id="IPR002645">
    <property type="entry name" value="STAS_dom"/>
</dbReference>
<proteinExistence type="predicted"/>
<name>A0A178M3H0_MYCIR</name>
<evidence type="ECO:0000313" key="2">
    <source>
        <dbReference type="EMBL" id="OAN41854.1"/>
    </source>
</evidence>
<evidence type="ECO:0000313" key="3">
    <source>
        <dbReference type="Proteomes" id="UP000078396"/>
    </source>
</evidence>
<dbReference type="InterPro" id="IPR036513">
    <property type="entry name" value="STAS_dom_sf"/>
</dbReference>
<sequence>MSQNGQNIQAQSIAIEVQQLTAGETVVHLSGNVVGEAAGEMHRTLVDQLSRAPSRLIVDLSAVARIDARGVDALAGAAAVAGEADHAFCLVDREAGRVHAALTAKRVTDLFEIFSSVSEALQNPG</sequence>
<dbReference type="RefSeq" id="WP_064280056.1">
    <property type="nucleotide sequence ID" value="NZ_LWCS01000002.1"/>
</dbReference>
<reference evidence="2 3" key="1">
    <citation type="submission" date="2016-04" db="EMBL/GenBank/DDBJ databases">
        <title>Draft Genome Sequences of Staphylococcus capitis Strain H36, S. capitis Strain H65, S. cohnii Strain H62, S. hominis Strain H69, Mycobacterium iranicum Strain H39, Plantibacter sp. Strain H53, Pseudomonas oryzihabitans Strain H72, and Microbacterium sp. Strain H83, isolated from residential settings.</title>
        <authorList>
            <person name="Lymperopoulou D."/>
            <person name="Adams R.I."/>
            <person name="Lindow S."/>
            <person name="Coil D.A."/>
            <person name="Jospin G."/>
            <person name="Eisen J.A."/>
        </authorList>
    </citation>
    <scope>NUCLEOTIDE SEQUENCE [LARGE SCALE GENOMIC DNA]</scope>
    <source>
        <strain evidence="2 3">H39</strain>
    </source>
</reference>
<dbReference type="EMBL" id="LWCS01000002">
    <property type="protein sequence ID" value="OAN41854.1"/>
    <property type="molecule type" value="Genomic_DNA"/>
</dbReference>